<dbReference type="Proteomes" id="UP001500392">
    <property type="component" value="Unassembled WGS sequence"/>
</dbReference>
<name>A0ABP7WWJ2_9GAMM</name>
<keyword evidence="1" id="KW-0732">Signal</keyword>
<accession>A0ABP7WWJ2</accession>
<reference evidence="3" key="1">
    <citation type="journal article" date="2019" name="Int. J. Syst. Evol. Microbiol.">
        <title>The Global Catalogue of Microorganisms (GCM) 10K type strain sequencing project: providing services to taxonomists for standard genome sequencing and annotation.</title>
        <authorList>
            <consortium name="The Broad Institute Genomics Platform"/>
            <consortium name="The Broad Institute Genome Sequencing Center for Infectious Disease"/>
            <person name="Wu L."/>
            <person name="Ma J."/>
        </authorList>
    </citation>
    <scope>NUCLEOTIDE SEQUENCE [LARGE SCALE GENOMIC DNA]</scope>
    <source>
        <strain evidence="3">JCM 17304</strain>
    </source>
</reference>
<evidence type="ECO:0000313" key="2">
    <source>
        <dbReference type="EMBL" id="GAA4098703.1"/>
    </source>
</evidence>
<organism evidence="2 3">
    <name type="scientific">Zhongshania borealis</name>
    <dbReference type="NCBI Taxonomy" id="889488"/>
    <lineage>
        <taxon>Bacteria</taxon>
        <taxon>Pseudomonadati</taxon>
        <taxon>Pseudomonadota</taxon>
        <taxon>Gammaproteobacteria</taxon>
        <taxon>Cellvibrionales</taxon>
        <taxon>Spongiibacteraceae</taxon>
        <taxon>Zhongshania</taxon>
    </lineage>
</organism>
<evidence type="ECO:0000256" key="1">
    <source>
        <dbReference type="SAM" id="SignalP"/>
    </source>
</evidence>
<dbReference type="Pfam" id="PF09912">
    <property type="entry name" value="DUF2141"/>
    <property type="match status" value="1"/>
</dbReference>
<evidence type="ECO:0008006" key="4">
    <source>
        <dbReference type="Google" id="ProtNLM"/>
    </source>
</evidence>
<dbReference type="EMBL" id="BAABDM010000004">
    <property type="protein sequence ID" value="GAA4098703.1"/>
    <property type="molecule type" value="Genomic_DNA"/>
</dbReference>
<dbReference type="InterPro" id="IPR018673">
    <property type="entry name" value="DUF2141"/>
</dbReference>
<protein>
    <recommendedName>
        <fullName evidence="4">DUF2141 domain-containing protein</fullName>
    </recommendedName>
</protein>
<sequence length="154" mass="17102">MRNYYSIYRGRTLKKFTLAVFSSLMLASPAYAETVALSIEVDGIKHSTGSLAARVYNKDNWLSDSPIMTKVLPMPSNYKGGPLQIDIELEAGRYAFAVYHDVDGSGAMNKNFIGLPEEPVGLSNDHRPRFGPPRYKKAELSINADTKKINITLD</sequence>
<feature type="signal peptide" evidence="1">
    <location>
        <begin position="1"/>
        <end position="32"/>
    </location>
</feature>
<gene>
    <name evidence="2" type="ORF">GCM10022414_24680</name>
</gene>
<comment type="caution">
    <text evidence="2">The sequence shown here is derived from an EMBL/GenBank/DDBJ whole genome shotgun (WGS) entry which is preliminary data.</text>
</comment>
<feature type="chain" id="PRO_5046656805" description="DUF2141 domain-containing protein" evidence="1">
    <location>
        <begin position="33"/>
        <end position="154"/>
    </location>
</feature>
<proteinExistence type="predicted"/>
<keyword evidence="3" id="KW-1185">Reference proteome</keyword>
<evidence type="ECO:0000313" key="3">
    <source>
        <dbReference type="Proteomes" id="UP001500392"/>
    </source>
</evidence>